<dbReference type="Proteomes" id="UP000014500">
    <property type="component" value="Unassembled WGS sequence"/>
</dbReference>
<dbReference type="InterPro" id="IPR039872">
    <property type="entry name" value="KIAA0513"/>
</dbReference>
<keyword evidence="4" id="KW-1185">Reference proteome</keyword>
<accession>T1IYG6</accession>
<dbReference type="Pfam" id="PF12335">
    <property type="entry name" value="SBF2"/>
    <property type="match status" value="1"/>
</dbReference>
<protein>
    <recommendedName>
        <fullName evidence="2">SBF1/SBF2 domain-containing protein</fullName>
    </recommendedName>
</protein>
<feature type="compositionally biased region" description="Basic and acidic residues" evidence="1">
    <location>
        <begin position="185"/>
        <end position="195"/>
    </location>
</feature>
<evidence type="ECO:0000313" key="3">
    <source>
        <dbReference type="EnsemblMetazoa" id="SMAR006276-PA"/>
    </source>
</evidence>
<evidence type="ECO:0000259" key="2">
    <source>
        <dbReference type="Pfam" id="PF12335"/>
    </source>
</evidence>
<feature type="compositionally biased region" description="Polar residues" evidence="1">
    <location>
        <begin position="85"/>
        <end position="95"/>
    </location>
</feature>
<dbReference type="AlphaFoldDB" id="T1IYG6"/>
<proteinExistence type="predicted"/>
<reference evidence="3" key="2">
    <citation type="submission" date="2015-02" db="UniProtKB">
        <authorList>
            <consortium name="EnsemblMetazoa"/>
        </authorList>
    </citation>
    <scope>IDENTIFICATION</scope>
</reference>
<evidence type="ECO:0000256" key="1">
    <source>
        <dbReference type="SAM" id="MobiDB-lite"/>
    </source>
</evidence>
<dbReference type="InterPro" id="IPR022096">
    <property type="entry name" value="SBF1/SBF2"/>
</dbReference>
<dbReference type="HOGENOM" id="CLU_319744_0_0_1"/>
<feature type="region of interest" description="Disordered" evidence="1">
    <location>
        <begin position="166"/>
        <end position="199"/>
    </location>
</feature>
<organism evidence="3 4">
    <name type="scientific">Strigamia maritima</name>
    <name type="common">European centipede</name>
    <name type="synonym">Geophilus maritimus</name>
    <dbReference type="NCBI Taxonomy" id="126957"/>
    <lineage>
        <taxon>Eukaryota</taxon>
        <taxon>Metazoa</taxon>
        <taxon>Ecdysozoa</taxon>
        <taxon>Arthropoda</taxon>
        <taxon>Myriapoda</taxon>
        <taxon>Chilopoda</taxon>
        <taxon>Pleurostigmophora</taxon>
        <taxon>Geophilomorpha</taxon>
        <taxon>Linotaeniidae</taxon>
        <taxon>Strigamia</taxon>
    </lineage>
</organism>
<name>T1IYG6_STRMM</name>
<dbReference type="PANTHER" id="PTHR13663:SF2">
    <property type="entry name" value="SIMILAR TO RIKEN CDNA 6430548M08"/>
    <property type="match status" value="1"/>
</dbReference>
<dbReference type="EnsemblMetazoa" id="SMAR006276-RA">
    <property type="protein sequence ID" value="SMAR006276-PA"/>
    <property type="gene ID" value="SMAR006276"/>
</dbReference>
<feature type="region of interest" description="Disordered" evidence="1">
    <location>
        <begin position="76"/>
        <end position="98"/>
    </location>
</feature>
<sequence>MVDFMDGVREVGKTSGRQAVKLAGKTQGLFTSMINTSNGLLNGLSTKLEAALNLSSDNNSDTSDDVSKCQGEKRIVKNGLRRRNSVPSGSSSPTYEQAYYFSGSHHPKRRLARMQPKIRAVYGQPSITFCSDLDRAKAALDALDAQLIANGTQQDPFDRLRVHRMSEAASSDENEMSTTSVDSSDAERRDVDRSGSEASLQSWASTVSYESQPDEMTVECMEYMKRFVEQLFKNSASISLVKKAKFGQLCQHEIGRLWFARHVNTQRVNNKKVDESTFYSLVQYFAIVLFECYESDDFSPAKSLMNMCFTFYHEVAVPGCEPYKEFLYTYLKDQSVWQSLRFWNAAFFDAVQCERARRPVITREDFEQYSPEEIVDDRNFQENITFGQLGTFTCNMHAFGLSKDLCLEFLRKQSTIANLKSEQISLTSSFAHTSTTEILLPNKATSTAVKLPVQPALTIRIPPKFLTSDPEEEVDIQEYFIPVTRSGIVRHLLEEPSFLNSNEKTKFSQFATALDQVISMHFTGIHKELKQLFIPLNPNAEPMQLRKMSVRDRLDNEFWLLQKLSIILESANFFEVPSHVVDKICSPRVFDGVKISSKRENYAVLRLWAIGRELTHLPMPWYEFYARKMIARYFPTVEVPIRLPQKYLKRVVAVTRLKTDTRLQIKAFRDIPASRLHLVLPDGAFGMTLTTSSSIILSSSLVATGALSQFVSYLANVDVIWPLSTALASSLILTGLLTNYKNRCMTHLEEMHRTQFFKNVAGSNSLLDALVSRARTEIFKEALITYSVLLTIRPPSSSSKKSHQQEEKNLGGITKPLLEKTVEAWARKVFNVQLDYDAYESLDFLQSLGLISKDKENDLYNALPLDNALRCLPKRSQNLTSEEGDLLEGYDKDVILDDLVKEERRLKRY</sequence>
<dbReference type="EMBL" id="JH431683">
    <property type="status" value="NOT_ANNOTATED_CDS"/>
    <property type="molecule type" value="Genomic_DNA"/>
</dbReference>
<dbReference type="PANTHER" id="PTHR13663">
    <property type="entry name" value="SIMILAR TO RIKEN CDNA 6430548M08"/>
    <property type="match status" value="1"/>
</dbReference>
<feature type="domain" description="SBF1/SBF2" evidence="2">
    <location>
        <begin position="221"/>
        <end position="358"/>
    </location>
</feature>
<reference evidence="4" key="1">
    <citation type="submission" date="2011-05" db="EMBL/GenBank/DDBJ databases">
        <authorList>
            <person name="Richards S.R."/>
            <person name="Qu J."/>
            <person name="Jiang H."/>
            <person name="Jhangiani S.N."/>
            <person name="Agravi P."/>
            <person name="Goodspeed R."/>
            <person name="Gross S."/>
            <person name="Mandapat C."/>
            <person name="Jackson L."/>
            <person name="Mathew T."/>
            <person name="Pu L."/>
            <person name="Thornton R."/>
            <person name="Saada N."/>
            <person name="Wilczek-Boney K.B."/>
            <person name="Lee S."/>
            <person name="Kovar C."/>
            <person name="Wu Y."/>
            <person name="Scherer S.E."/>
            <person name="Worley K.C."/>
            <person name="Muzny D.M."/>
            <person name="Gibbs R."/>
        </authorList>
    </citation>
    <scope>NUCLEOTIDE SEQUENCE</scope>
    <source>
        <strain evidence="4">Brora</strain>
    </source>
</reference>
<evidence type="ECO:0000313" key="4">
    <source>
        <dbReference type="Proteomes" id="UP000014500"/>
    </source>
</evidence>
<dbReference type="eggNOG" id="ENOG502QV4D">
    <property type="taxonomic scope" value="Eukaryota"/>
</dbReference>
<dbReference type="STRING" id="126957.T1IYG6"/>